<dbReference type="InterPro" id="IPR006015">
    <property type="entry name" value="Universal_stress_UspA"/>
</dbReference>
<evidence type="ECO:0000259" key="1">
    <source>
        <dbReference type="Pfam" id="PF00582"/>
    </source>
</evidence>
<comment type="caution">
    <text evidence="2">The sequence shown here is derived from an EMBL/GenBank/DDBJ whole genome shotgun (WGS) entry which is preliminary data.</text>
</comment>
<evidence type="ECO:0000313" key="3">
    <source>
        <dbReference type="Proteomes" id="UP001165080"/>
    </source>
</evidence>
<dbReference type="AlphaFoldDB" id="A0A9W6BUG6"/>
<keyword evidence="3" id="KW-1185">Reference proteome</keyword>
<dbReference type="PRINTS" id="PR01438">
    <property type="entry name" value="UNVRSLSTRESS"/>
</dbReference>
<dbReference type="CDD" id="cd00293">
    <property type="entry name" value="USP-like"/>
    <property type="match status" value="1"/>
</dbReference>
<proteinExistence type="predicted"/>
<dbReference type="EMBL" id="BRXU01000024">
    <property type="protein sequence ID" value="GLC58706.1"/>
    <property type="molecule type" value="Genomic_DNA"/>
</dbReference>
<feature type="domain" description="UspA" evidence="1">
    <location>
        <begin position="188"/>
        <end position="307"/>
    </location>
</feature>
<dbReference type="Proteomes" id="UP001165080">
    <property type="component" value="Unassembled WGS sequence"/>
</dbReference>
<feature type="domain" description="UspA" evidence="1">
    <location>
        <begin position="27"/>
        <end position="156"/>
    </location>
</feature>
<dbReference type="OrthoDB" id="843225at2759"/>
<protein>
    <recommendedName>
        <fullName evidence="1">UspA domain-containing protein</fullName>
    </recommendedName>
</protein>
<reference evidence="2 3" key="1">
    <citation type="journal article" date="2023" name="Commun. Biol.">
        <title>Reorganization of the ancestral sex-determining regions during the evolution of trioecy in Pleodorina starrii.</title>
        <authorList>
            <person name="Takahashi K."/>
            <person name="Suzuki S."/>
            <person name="Kawai-Toyooka H."/>
            <person name="Yamamoto K."/>
            <person name="Hamaji T."/>
            <person name="Ootsuki R."/>
            <person name="Yamaguchi H."/>
            <person name="Kawachi M."/>
            <person name="Higashiyama T."/>
            <person name="Nozaki H."/>
        </authorList>
    </citation>
    <scope>NUCLEOTIDE SEQUENCE [LARGE SCALE GENOMIC DNA]</scope>
    <source>
        <strain evidence="2 3">NIES-4479</strain>
    </source>
</reference>
<evidence type="ECO:0000313" key="2">
    <source>
        <dbReference type="EMBL" id="GLC58706.1"/>
    </source>
</evidence>
<sequence length="340" mass="36239">MADAPDVTPLELVMGEVKRRLGPSLSIACAVDGSQMSDRAMAVGLSLFNNRRGDKFTVIHISDSSKTYLSKHLQPSHLKNYYVDMAHGARVTADWLCREKEEGRSTCECLTRLADKRSVELLVLGSWGRKGEKLDVLGTVSDFSLRQSHCSICIVRSTGSSIGGLAGGSGGGAGGPAGSISARPAKYLFATDGSHAAHLAFCYLVTYLYRPSDSIHVVMVTTTDGTEEARTVEQYRDFMTKNKLHGLAAVKCIDRLSTTVPEGIVEAVSQYGCDVLVVGISGYGRKKLGSVSTDISHRASCTTIIIKDSQEIIANRYLSAGSLTLTNEVQVGGPPAGGMA</sequence>
<dbReference type="InterPro" id="IPR014729">
    <property type="entry name" value="Rossmann-like_a/b/a_fold"/>
</dbReference>
<dbReference type="Pfam" id="PF00582">
    <property type="entry name" value="Usp"/>
    <property type="match status" value="2"/>
</dbReference>
<dbReference type="SUPFAM" id="SSF52402">
    <property type="entry name" value="Adenine nucleotide alpha hydrolases-like"/>
    <property type="match status" value="2"/>
</dbReference>
<dbReference type="Gene3D" id="3.40.50.620">
    <property type="entry name" value="HUPs"/>
    <property type="match status" value="2"/>
</dbReference>
<accession>A0A9W6BUG6</accession>
<name>A0A9W6BUG6_9CHLO</name>
<gene>
    <name evidence="2" type="primary">PLEST006961</name>
    <name evidence="2" type="ORF">PLESTB_001392000</name>
</gene>
<organism evidence="2 3">
    <name type="scientific">Pleodorina starrii</name>
    <dbReference type="NCBI Taxonomy" id="330485"/>
    <lineage>
        <taxon>Eukaryota</taxon>
        <taxon>Viridiplantae</taxon>
        <taxon>Chlorophyta</taxon>
        <taxon>core chlorophytes</taxon>
        <taxon>Chlorophyceae</taxon>
        <taxon>CS clade</taxon>
        <taxon>Chlamydomonadales</taxon>
        <taxon>Volvocaceae</taxon>
        <taxon>Pleodorina</taxon>
    </lineage>
</organism>
<dbReference type="InterPro" id="IPR006016">
    <property type="entry name" value="UspA"/>
</dbReference>
<dbReference type="PANTHER" id="PTHR31964">
    <property type="entry name" value="ADENINE NUCLEOTIDE ALPHA HYDROLASES-LIKE SUPERFAMILY PROTEIN"/>
    <property type="match status" value="1"/>
</dbReference>
<dbReference type="PANTHER" id="PTHR31964:SF113">
    <property type="entry name" value="USPA DOMAIN-CONTAINING PROTEIN"/>
    <property type="match status" value="1"/>
</dbReference>